<name>A0A7S2XIR7_9STRA</name>
<organism evidence="3">
    <name type="scientific">Attheya septentrionalis</name>
    <dbReference type="NCBI Taxonomy" id="420275"/>
    <lineage>
        <taxon>Eukaryota</taxon>
        <taxon>Sar</taxon>
        <taxon>Stramenopiles</taxon>
        <taxon>Ochrophyta</taxon>
        <taxon>Bacillariophyta</taxon>
        <taxon>Coscinodiscophyceae</taxon>
        <taxon>Chaetocerotophycidae</taxon>
        <taxon>Chaetocerotales</taxon>
        <taxon>Attheyaceae</taxon>
        <taxon>Attheya</taxon>
    </lineage>
</organism>
<feature type="signal peptide" evidence="2">
    <location>
        <begin position="1"/>
        <end position="18"/>
    </location>
</feature>
<keyword evidence="1" id="KW-0812">Transmembrane</keyword>
<accession>A0A7S2XIR7</accession>
<dbReference type="EMBL" id="HBHQ01003026">
    <property type="protein sequence ID" value="CAD9810144.1"/>
    <property type="molecule type" value="Transcribed_RNA"/>
</dbReference>
<evidence type="ECO:0000256" key="2">
    <source>
        <dbReference type="SAM" id="SignalP"/>
    </source>
</evidence>
<dbReference type="AlphaFoldDB" id="A0A7S2XIR7"/>
<sequence>MMRQTVTVLLVWIHVAWAFISPGRPLAIINSDRMRILAPPPIPNQSRGGFPEPKNSATLLPSSVEIFGKHKKNLRDEEKVEDRPSSVLDRFRKNPGSLVVAPFVLLFALDIVANILVVTKRSIEVLFTGEYTVWNPFQ</sequence>
<proteinExistence type="predicted"/>
<evidence type="ECO:0000313" key="3">
    <source>
        <dbReference type="EMBL" id="CAD9810144.1"/>
    </source>
</evidence>
<keyword evidence="2" id="KW-0732">Signal</keyword>
<reference evidence="3" key="1">
    <citation type="submission" date="2021-01" db="EMBL/GenBank/DDBJ databases">
        <authorList>
            <person name="Corre E."/>
            <person name="Pelletier E."/>
            <person name="Niang G."/>
            <person name="Scheremetjew M."/>
            <person name="Finn R."/>
            <person name="Kale V."/>
            <person name="Holt S."/>
            <person name="Cochrane G."/>
            <person name="Meng A."/>
            <person name="Brown T."/>
            <person name="Cohen L."/>
        </authorList>
    </citation>
    <scope>NUCLEOTIDE SEQUENCE</scope>
    <source>
        <strain evidence="3">CCMP2084</strain>
    </source>
</reference>
<keyword evidence="1" id="KW-0472">Membrane</keyword>
<keyword evidence="1" id="KW-1133">Transmembrane helix</keyword>
<protein>
    <submittedName>
        <fullName evidence="3">Uncharacterized protein</fullName>
    </submittedName>
</protein>
<feature type="transmembrane region" description="Helical" evidence="1">
    <location>
        <begin position="98"/>
        <end position="118"/>
    </location>
</feature>
<evidence type="ECO:0000256" key="1">
    <source>
        <dbReference type="SAM" id="Phobius"/>
    </source>
</evidence>
<feature type="chain" id="PRO_5031394582" evidence="2">
    <location>
        <begin position="19"/>
        <end position="138"/>
    </location>
</feature>
<gene>
    <name evidence="3" type="ORF">ASEP1449_LOCUS1967</name>
</gene>